<feature type="non-terminal residue" evidence="1">
    <location>
        <position position="1"/>
    </location>
</feature>
<gene>
    <name evidence="1" type="ORF">GPM918_LOCUS45186</name>
    <name evidence="2" type="ORF">SRO942_LOCUS47473</name>
</gene>
<dbReference type="OrthoDB" id="1750591at2759"/>
<dbReference type="EMBL" id="CAJOBC010118444">
    <property type="protein sequence ID" value="CAF4563225.1"/>
    <property type="molecule type" value="Genomic_DNA"/>
</dbReference>
<keyword evidence="3" id="KW-1185">Reference proteome</keyword>
<dbReference type="Proteomes" id="UP000663829">
    <property type="component" value="Unassembled WGS sequence"/>
</dbReference>
<reference evidence="1" key="1">
    <citation type="submission" date="2021-02" db="EMBL/GenBank/DDBJ databases">
        <authorList>
            <person name="Nowell W R."/>
        </authorList>
    </citation>
    <scope>NUCLEOTIDE SEQUENCE</scope>
</reference>
<accession>A0A816E4R3</accession>
<dbReference type="AlphaFoldDB" id="A0A816E4R3"/>
<protein>
    <submittedName>
        <fullName evidence="1">Uncharacterized protein</fullName>
    </submittedName>
</protein>
<evidence type="ECO:0000313" key="1">
    <source>
        <dbReference type="EMBL" id="CAF1645202.1"/>
    </source>
</evidence>
<evidence type="ECO:0000313" key="2">
    <source>
        <dbReference type="EMBL" id="CAF4563225.1"/>
    </source>
</evidence>
<sequence>LDRLILEYKEVLSSIDSNLESLSKLAPEYITNLSQQDVVNIC</sequence>
<proteinExistence type="predicted"/>
<dbReference type="Proteomes" id="UP000681722">
    <property type="component" value="Unassembled WGS sequence"/>
</dbReference>
<name>A0A816E4R3_9BILA</name>
<evidence type="ECO:0000313" key="3">
    <source>
        <dbReference type="Proteomes" id="UP000663829"/>
    </source>
</evidence>
<comment type="caution">
    <text evidence="1">The sequence shown here is derived from an EMBL/GenBank/DDBJ whole genome shotgun (WGS) entry which is preliminary data.</text>
</comment>
<dbReference type="EMBL" id="CAJNOQ010048938">
    <property type="protein sequence ID" value="CAF1645202.1"/>
    <property type="molecule type" value="Genomic_DNA"/>
</dbReference>
<organism evidence="1 3">
    <name type="scientific">Didymodactylos carnosus</name>
    <dbReference type="NCBI Taxonomy" id="1234261"/>
    <lineage>
        <taxon>Eukaryota</taxon>
        <taxon>Metazoa</taxon>
        <taxon>Spiralia</taxon>
        <taxon>Gnathifera</taxon>
        <taxon>Rotifera</taxon>
        <taxon>Eurotatoria</taxon>
        <taxon>Bdelloidea</taxon>
        <taxon>Philodinida</taxon>
        <taxon>Philodinidae</taxon>
        <taxon>Didymodactylos</taxon>
    </lineage>
</organism>